<evidence type="ECO:0000256" key="1">
    <source>
        <dbReference type="ARBA" id="ARBA00004328"/>
    </source>
</evidence>
<evidence type="ECO:0000313" key="7">
    <source>
        <dbReference type="EMBL" id="DAE20786.1"/>
    </source>
</evidence>
<accession>A0A8S5QP53</accession>
<keyword evidence="3" id="KW-1161">Viral attachment to host cell</keyword>
<comment type="subcellular location">
    <subcellularLocation>
        <location evidence="1">Virion</location>
    </subcellularLocation>
</comment>
<sequence length="545" mass="57380">MLAAKILQPDPRQDYLTVSGKLPDILTGLMKRIGLDGVFTVQSDDSSTVTNWRFENPRYVDAYTGFRNLLASCGRRLDFQAKDDHILLGITPVGIITNTIDSDLVDFRAETNRRAPNHLIGLGSQELKNRLVVDCFADAKGAVSDKQTFSGVDEVCATYDYSNADFATLKSETKKHLQELQTGGSVEVTLSDEVGDGLRVDDKIVATDQASGVNVTAVVTKRVVKIDSGILTSTFEVGLPVQSANANYSGSSSSSSSSGSGSTGGGVSLTAGRGLSISGGTINAEVASEDLDSVRQVAESANRTASGFAAQIGKANQTAEAANASALERVRTITTATPLSASRNGDTVALSAPRTMPAPTSLTSTDLDTLKSDYGAYWAGGGNTCANKPTGVGHFALIVQRTALGWTTQVLTDPQTNTIWKRTWNSSSWSKWTALADDRYASQSLRGLMSSGDKKKLDNIEAKANAYTLPVASSGTLGGIKPDGTTVTVSDDGVLTAHAGSVAQQVVFPVGYVVQNTTGVDPSVDFGGTWRQLPSLGCFTFERIG</sequence>
<organism evidence="7">
    <name type="scientific">Siphoviridae sp. ctB9E3</name>
    <dbReference type="NCBI Taxonomy" id="2826187"/>
    <lineage>
        <taxon>Viruses</taxon>
        <taxon>Duplodnaviria</taxon>
        <taxon>Heunggongvirae</taxon>
        <taxon>Uroviricota</taxon>
        <taxon>Caudoviricetes</taxon>
    </lineage>
</organism>
<proteinExistence type="predicted"/>
<dbReference type="Pfam" id="PF11133">
    <property type="entry name" value="Phage_head_fibr"/>
    <property type="match status" value="1"/>
</dbReference>
<feature type="compositionally biased region" description="Low complexity" evidence="6">
    <location>
        <begin position="249"/>
        <end position="260"/>
    </location>
</feature>
<dbReference type="InterPro" id="IPR022741">
    <property type="entry name" value="Phage_B103_Gp8"/>
</dbReference>
<keyword evidence="2" id="KW-0945">Host-virus interaction</keyword>
<evidence type="ECO:0000256" key="6">
    <source>
        <dbReference type="SAM" id="MobiDB-lite"/>
    </source>
</evidence>
<evidence type="ECO:0000256" key="4">
    <source>
        <dbReference type="ARBA" id="ARBA00022844"/>
    </source>
</evidence>
<dbReference type="GO" id="GO:0046718">
    <property type="term" value="P:symbiont entry into host cell"/>
    <property type="evidence" value="ECO:0007669"/>
    <property type="project" value="UniProtKB-KW"/>
</dbReference>
<evidence type="ECO:0000256" key="2">
    <source>
        <dbReference type="ARBA" id="ARBA00022581"/>
    </source>
</evidence>
<keyword evidence="5" id="KW-1160">Virus entry into host cell</keyword>
<dbReference type="GO" id="GO:0019062">
    <property type="term" value="P:virion attachment to host cell"/>
    <property type="evidence" value="ECO:0007669"/>
    <property type="project" value="UniProtKB-KW"/>
</dbReference>
<feature type="region of interest" description="Disordered" evidence="6">
    <location>
        <begin position="342"/>
        <end position="364"/>
    </location>
</feature>
<feature type="region of interest" description="Disordered" evidence="6">
    <location>
        <begin position="246"/>
        <end position="265"/>
    </location>
</feature>
<protein>
    <submittedName>
        <fullName evidence="7">Head fiber protein</fullName>
    </submittedName>
</protein>
<reference evidence="7" key="1">
    <citation type="journal article" date="2021" name="Proc. Natl. Acad. Sci. U.S.A.">
        <title>A Catalog of Tens of Thousands of Viruses from Human Metagenomes Reveals Hidden Associations with Chronic Diseases.</title>
        <authorList>
            <person name="Tisza M.J."/>
            <person name="Buck C.B."/>
        </authorList>
    </citation>
    <scope>NUCLEOTIDE SEQUENCE</scope>
    <source>
        <strain evidence="7">CtB9E3</strain>
    </source>
</reference>
<keyword evidence="4" id="KW-0946">Virion</keyword>
<dbReference type="GO" id="GO:0044423">
    <property type="term" value="C:virion component"/>
    <property type="evidence" value="ECO:0007669"/>
    <property type="project" value="UniProtKB-KW"/>
</dbReference>
<dbReference type="CDD" id="cd19958">
    <property type="entry name" value="pyocin_knob"/>
    <property type="match status" value="1"/>
</dbReference>
<evidence type="ECO:0000256" key="3">
    <source>
        <dbReference type="ARBA" id="ARBA00022804"/>
    </source>
</evidence>
<evidence type="ECO:0000256" key="5">
    <source>
        <dbReference type="ARBA" id="ARBA00023296"/>
    </source>
</evidence>
<dbReference type="EMBL" id="BK015701">
    <property type="protein sequence ID" value="DAE20786.1"/>
    <property type="molecule type" value="Genomic_DNA"/>
</dbReference>
<name>A0A8S5QP53_9CAUD</name>